<feature type="region of interest" description="Disordered" evidence="1">
    <location>
        <begin position="292"/>
        <end position="339"/>
    </location>
</feature>
<dbReference type="PANTHER" id="PTHR34704">
    <property type="entry name" value="ATPASE"/>
    <property type="match status" value="1"/>
</dbReference>
<dbReference type="Proteomes" id="UP001230654">
    <property type="component" value="Unassembled WGS sequence"/>
</dbReference>
<dbReference type="EMBL" id="JAUSWV010000002">
    <property type="protein sequence ID" value="MDQ0583207.1"/>
    <property type="molecule type" value="Genomic_DNA"/>
</dbReference>
<evidence type="ECO:0000313" key="2">
    <source>
        <dbReference type="EMBL" id="MDQ0583207.1"/>
    </source>
</evidence>
<evidence type="ECO:0000313" key="3">
    <source>
        <dbReference type="Proteomes" id="UP001230654"/>
    </source>
</evidence>
<organism evidence="2 3">
    <name type="scientific">Streptomyces rishiriensis</name>
    <dbReference type="NCBI Taxonomy" id="68264"/>
    <lineage>
        <taxon>Bacteria</taxon>
        <taxon>Bacillati</taxon>
        <taxon>Actinomycetota</taxon>
        <taxon>Actinomycetes</taxon>
        <taxon>Kitasatosporales</taxon>
        <taxon>Streptomycetaceae</taxon>
        <taxon>Streptomyces</taxon>
    </lineage>
</organism>
<keyword evidence="3" id="KW-1185">Reference proteome</keyword>
<dbReference type="PANTHER" id="PTHR34704:SF1">
    <property type="entry name" value="ATPASE"/>
    <property type="match status" value="1"/>
</dbReference>
<accession>A0ABU0NVP4</accession>
<gene>
    <name evidence="2" type="ORF">QF030_005385</name>
</gene>
<sequence>MLAAIGSGERTFTNIARAAGGVGATPLQRALELLTGKRIVAGELPVSLRPSKDRRYRVTDPYLRFWLHLLGPSMEEIERGRGDLTLARIRENWTSWRGRAIEPLIREALARILPDGQLPAAPLWAATGPAPTTLKSTSSGRTVPPLPRNRSSWAPSSGWSSRPSTGTIWQLFIDTEPLSPTNPFQSWRSRGAALTLRASTPPTAPAICSLPGRCEWWIAGDAREWVGTIRPDAFPQVRGLWWSSASRVAVRKVMRRAIRRADRSGGVALREPGPSCVPVLLLPLRRCRPVSHAGPGPGTRVGSAGRLARGSSAGRSAREVTASGRAVRQWRDPDDPPGGFRAVIGVGAMALSGRPGAR</sequence>
<reference evidence="2 3" key="1">
    <citation type="submission" date="2023-07" db="EMBL/GenBank/DDBJ databases">
        <title>Comparative genomics of wheat-associated soil bacteria to identify genetic determinants of phenazine resistance.</title>
        <authorList>
            <person name="Mouncey N."/>
        </authorList>
    </citation>
    <scope>NUCLEOTIDE SEQUENCE [LARGE SCALE GENOMIC DNA]</scope>
    <source>
        <strain evidence="2 3">B2I6</strain>
    </source>
</reference>
<name>A0ABU0NVP4_STRRH</name>
<proteinExistence type="predicted"/>
<feature type="region of interest" description="Disordered" evidence="1">
    <location>
        <begin position="129"/>
        <end position="161"/>
    </location>
</feature>
<comment type="caution">
    <text evidence="2">The sequence shown here is derived from an EMBL/GenBank/DDBJ whole genome shotgun (WGS) entry which is preliminary data.</text>
</comment>
<evidence type="ECO:0000256" key="1">
    <source>
        <dbReference type="SAM" id="MobiDB-lite"/>
    </source>
</evidence>
<feature type="compositionally biased region" description="Low complexity" evidence="1">
    <location>
        <begin position="150"/>
        <end position="161"/>
    </location>
</feature>
<protein>
    <recommendedName>
        <fullName evidence="4">DUF234 domain-containing protein</fullName>
    </recommendedName>
</protein>
<evidence type="ECO:0008006" key="4">
    <source>
        <dbReference type="Google" id="ProtNLM"/>
    </source>
</evidence>